<dbReference type="Proteomes" id="UP000619260">
    <property type="component" value="Unassembled WGS sequence"/>
</dbReference>
<dbReference type="GO" id="GO:0003824">
    <property type="term" value="F:catalytic activity"/>
    <property type="evidence" value="ECO:0007669"/>
    <property type="project" value="UniProtKB-ARBA"/>
</dbReference>
<comment type="caution">
    <text evidence="2">The sequence shown here is derived from an EMBL/GenBank/DDBJ whole genome shotgun (WGS) entry which is preliminary data.</text>
</comment>
<dbReference type="InterPro" id="IPR029058">
    <property type="entry name" value="AB_hydrolase_fold"/>
</dbReference>
<dbReference type="PANTHER" id="PTHR43194">
    <property type="entry name" value="HYDROLASE ALPHA/BETA FOLD FAMILY"/>
    <property type="match status" value="1"/>
</dbReference>
<evidence type="ECO:0000313" key="2">
    <source>
        <dbReference type="EMBL" id="GIJ50529.1"/>
    </source>
</evidence>
<dbReference type="EMBL" id="BOPF01000036">
    <property type="protein sequence ID" value="GIJ50529.1"/>
    <property type="molecule type" value="Genomic_DNA"/>
</dbReference>
<proteinExistence type="predicted"/>
<organism evidence="2 3">
    <name type="scientific">Virgisporangium aliadipatigenens</name>
    <dbReference type="NCBI Taxonomy" id="741659"/>
    <lineage>
        <taxon>Bacteria</taxon>
        <taxon>Bacillati</taxon>
        <taxon>Actinomycetota</taxon>
        <taxon>Actinomycetes</taxon>
        <taxon>Micromonosporales</taxon>
        <taxon>Micromonosporaceae</taxon>
        <taxon>Virgisporangium</taxon>
    </lineage>
</organism>
<dbReference type="PANTHER" id="PTHR43194:SF2">
    <property type="entry name" value="PEROXISOMAL MEMBRANE PROTEIN LPX1"/>
    <property type="match status" value="1"/>
</dbReference>
<dbReference type="Pfam" id="PF00561">
    <property type="entry name" value="Abhydrolase_1"/>
    <property type="match status" value="1"/>
</dbReference>
<name>A0A8J4DU75_9ACTN</name>
<dbReference type="AlphaFoldDB" id="A0A8J4DU75"/>
<dbReference type="RefSeq" id="WP_203903950.1">
    <property type="nucleotide sequence ID" value="NZ_BOPF01000036.1"/>
</dbReference>
<dbReference type="InterPro" id="IPR000073">
    <property type="entry name" value="AB_hydrolase_1"/>
</dbReference>
<feature type="domain" description="AB hydrolase-1" evidence="1">
    <location>
        <begin position="27"/>
        <end position="133"/>
    </location>
</feature>
<evidence type="ECO:0000259" key="1">
    <source>
        <dbReference type="Pfam" id="PF00561"/>
    </source>
</evidence>
<keyword evidence="3" id="KW-1185">Reference proteome</keyword>
<sequence length="274" mass="29456">MEPTLEYVDRGTDRLALHVYSRESTDPAVLFLPAMGVPARYYRPFATALAEHGLAVTVADLRGNGASTPIPGRRTRYGYAELTADVGALVERLDGRPVVLAGHSLGGQLAMLHTAVHRPPNVVGLALIAVGVPYWREGYGARRGFGLLGFSLWSAATAAVVGYWPGWGFGGRQARGVLSDWAYTARTGRFRPVHGTDAERALRELTTPVLALSMAGDDLTPAPVIDFTAAKMSAAPLEREHFDEARAGVPVDHMRWARAGTAIPARVAEFAKSR</sequence>
<dbReference type="SUPFAM" id="SSF53474">
    <property type="entry name" value="alpha/beta-Hydrolases"/>
    <property type="match status" value="1"/>
</dbReference>
<dbReference type="Gene3D" id="3.40.50.1820">
    <property type="entry name" value="alpha/beta hydrolase"/>
    <property type="match status" value="1"/>
</dbReference>
<protein>
    <recommendedName>
        <fullName evidence="1">AB hydrolase-1 domain-containing protein</fullName>
    </recommendedName>
</protein>
<dbReference type="InterPro" id="IPR050228">
    <property type="entry name" value="Carboxylesterase_BioH"/>
</dbReference>
<evidence type="ECO:0000313" key="3">
    <source>
        <dbReference type="Proteomes" id="UP000619260"/>
    </source>
</evidence>
<reference evidence="2" key="1">
    <citation type="submission" date="2021-01" db="EMBL/GenBank/DDBJ databases">
        <title>Whole genome shotgun sequence of Virgisporangium aliadipatigenens NBRC 105644.</title>
        <authorList>
            <person name="Komaki H."/>
            <person name="Tamura T."/>
        </authorList>
    </citation>
    <scope>NUCLEOTIDE SEQUENCE</scope>
    <source>
        <strain evidence="2">NBRC 105644</strain>
    </source>
</reference>
<gene>
    <name evidence="2" type="ORF">Val02_74150</name>
</gene>
<accession>A0A8J4DU75</accession>
<dbReference type="InterPro" id="IPR017208">
    <property type="entry name" value="UCP037442_abhydr"/>
</dbReference>
<dbReference type="PIRSF" id="PIRSF037442">
    <property type="entry name" value="UCP037442_abhydr"/>
    <property type="match status" value="1"/>
</dbReference>